<dbReference type="InterPro" id="IPR027417">
    <property type="entry name" value="P-loop_NTPase"/>
</dbReference>
<reference evidence="2" key="1">
    <citation type="submission" date="2023-01" db="EMBL/GenBank/DDBJ databases">
        <title>Genome analysis of 13 Lactobacillus isolated from gut of wild boar.</title>
        <authorList>
            <person name="Papp P."/>
            <person name="Libisch B."/>
            <person name="Nagy T."/>
            <person name="Olasz F."/>
        </authorList>
    </citation>
    <scope>NUCLEOTIDE SEQUENCE</scope>
    <source>
        <strain evidence="2">F146</strain>
    </source>
</reference>
<protein>
    <recommendedName>
        <fullName evidence="4">DUF87 domain-containing protein</fullName>
    </recommendedName>
</protein>
<dbReference type="Gene3D" id="1.10.8.730">
    <property type="match status" value="1"/>
</dbReference>
<dbReference type="SUPFAM" id="SSF52540">
    <property type="entry name" value="P-loop containing nucleoside triphosphate hydrolases"/>
    <property type="match status" value="1"/>
</dbReference>
<dbReference type="RefSeq" id="WP_272225760.1">
    <property type="nucleotide sequence ID" value="NZ_JAQONE010000005.1"/>
</dbReference>
<dbReference type="InterPro" id="IPR051162">
    <property type="entry name" value="T4SS_component"/>
</dbReference>
<gene>
    <name evidence="2" type="ORF">PO250_01960</name>
</gene>
<dbReference type="Gene3D" id="3.40.50.300">
    <property type="entry name" value="P-loop containing nucleotide triphosphate hydrolases"/>
    <property type="match status" value="1"/>
</dbReference>
<evidence type="ECO:0000256" key="1">
    <source>
        <dbReference type="SAM" id="MobiDB-lite"/>
    </source>
</evidence>
<sequence>MLFDKIFHRKKQYDYDYDEDEYYDDDSDQDVDYDDDEYEEDDQNIDDSLNDSKYINVSKPTQPSDDQEDDDDEQTRYEENERTPSSVLGQPTLMNIIGPAYWSTDDLMQEQFVMRENMNSRTYGIAAYVPPSGYPRMLDTNVFQELLAQGNVDLTLDVVPRSRRETMQDLSNMLNVIRSNAEFQSEQGQTFQLRENIAKYSDIDNLLDQVQFDEDRLYDVAISLIVYGSSEREMNRNFGTAADLLANEGISITPYAKRVKSGYLQTIPIGARMYNLDDTYRNVNRKALAVLDIARNAAGHFNGGIPIGVNQATPSQNTEFLNIFGTNTHRPINYNMGIVGESGGGKSTSNKIKMAREISLLGYEHRSIDPDGEYVLLAKKLNQLNLTITSDAEFVINPCAISITETPLEEEIMSDDSGRMLDDEEIEEVIKYSEDGRRIVTREDGSKYVQKVPVSQMINNVEGFVNLILTSDGNEAGLTVGEKRRLEDAIRKVIDDLGITSDPASLYENRAGTVNNQFFERLPKPEPTLSDIYEALISLNTDNDGNEDPGVSRLLDGLKPYLRTGSKPIFDGQTFFGKGRSATLNDYRYVNFNISQLEGELKKVAYYVITQYLWERWMLNPTKGLVKKVLDADEILQFIDDPVMFQFFETIVRRDRKRNGSLTWLTQDIERFQNNPQAKALVTNSEFMFILATKPEHRQLMKDTIDLTDGALDILTGHPEPGEGILRQEGESIWIRTNPSDFEMTFAESNRAVQAARKNKDIIDQINRALTR</sequence>
<dbReference type="EMBL" id="JAQONE010000005">
    <property type="protein sequence ID" value="MDC2829101.1"/>
    <property type="molecule type" value="Genomic_DNA"/>
</dbReference>
<dbReference type="PANTHER" id="PTHR30121:SF6">
    <property type="entry name" value="SLR6007 PROTEIN"/>
    <property type="match status" value="1"/>
</dbReference>
<comment type="caution">
    <text evidence="2">The sequence shown here is derived from an EMBL/GenBank/DDBJ whole genome shotgun (WGS) entry which is preliminary data.</text>
</comment>
<feature type="compositionally biased region" description="Acidic residues" evidence="1">
    <location>
        <begin position="15"/>
        <end position="49"/>
    </location>
</feature>
<evidence type="ECO:0000313" key="3">
    <source>
        <dbReference type="Proteomes" id="UP001220670"/>
    </source>
</evidence>
<name>A0AAJ1HTK9_LIMMU</name>
<evidence type="ECO:0000313" key="2">
    <source>
        <dbReference type="EMBL" id="MDC2829101.1"/>
    </source>
</evidence>
<dbReference type="PANTHER" id="PTHR30121">
    <property type="entry name" value="UNCHARACTERIZED PROTEIN YJGR-RELATED"/>
    <property type="match status" value="1"/>
</dbReference>
<accession>A0AAJ1HTK9</accession>
<feature type="region of interest" description="Disordered" evidence="1">
    <location>
        <begin position="14"/>
        <end position="89"/>
    </location>
</feature>
<feature type="compositionally biased region" description="Polar residues" evidence="1">
    <location>
        <begin position="51"/>
        <end position="64"/>
    </location>
</feature>
<proteinExistence type="predicted"/>
<evidence type="ECO:0008006" key="4">
    <source>
        <dbReference type="Google" id="ProtNLM"/>
    </source>
</evidence>
<organism evidence="2 3">
    <name type="scientific">Limosilactobacillus mucosae</name>
    <name type="common">Lactobacillus mucosae</name>
    <dbReference type="NCBI Taxonomy" id="97478"/>
    <lineage>
        <taxon>Bacteria</taxon>
        <taxon>Bacillati</taxon>
        <taxon>Bacillota</taxon>
        <taxon>Bacilli</taxon>
        <taxon>Lactobacillales</taxon>
        <taxon>Lactobacillaceae</taxon>
        <taxon>Limosilactobacillus</taxon>
    </lineage>
</organism>
<dbReference type="Proteomes" id="UP001220670">
    <property type="component" value="Unassembled WGS sequence"/>
</dbReference>
<dbReference type="AlphaFoldDB" id="A0AAJ1HTK9"/>